<feature type="binding site" evidence="12">
    <location>
        <position position="31"/>
    </location>
    <ligand>
        <name>Zn(2+)</name>
        <dbReference type="ChEBI" id="CHEBI:29105"/>
    </ligand>
</feature>
<dbReference type="InterPro" id="IPR015273">
    <property type="entry name" value="Cys-tRNA-synt_Ia_DALR"/>
</dbReference>
<evidence type="ECO:0000256" key="10">
    <source>
        <dbReference type="ARBA" id="ARBA00023146"/>
    </source>
</evidence>
<dbReference type="Pfam" id="PF01406">
    <property type="entry name" value="tRNA-synt_1e"/>
    <property type="match status" value="1"/>
</dbReference>
<keyword evidence="8 12" id="KW-0067">ATP-binding</keyword>
<evidence type="ECO:0000313" key="15">
    <source>
        <dbReference type="Proteomes" id="UP000427373"/>
    </source>
</evidence>
<dbReference type="AlphaFoldDB" id="A0A650CKW2"/>
<feature type="binding site" evidence="12">
    <location>
        <position position="238"/>
    </location>
    <ligand>
        <name>Zn(2+)</name>
        <dbReference type="ChEBI" id="CHEBI:29105"/>
    </ligand>
</feature>
<comment type="subcellular location">
    <subcellularLocation>
        <location evidence="1 12">Cytoplasm</location>
    </subcellularLocation>
</comment>
<dbReference type="KEGG" id="soh:D1869_12340"/>
<dbReference type="SUPFAM" id="SSF52374">
    <property type="entry name" value="Nucleotidylyl transferase"/>
    <property type="match status" value="1"/>
</dbReference>
<dbReference type="Proteomes" id="UP000427373">
    <property type="component" value="Chromosome"/>
</dbReference>
<evidence type="ECO:0000256" key="8">
    <source>
        <dbReference type="ARBA" id="ARBA00022840"/>
    </source>
</evidence>
<evidence type="ECO:0000256" key="6">
    <source>
        <dbReference type="ARBA" id="ARBA00022741"/>
    </source>
</evidence>
<dbReference type="Gene3D" id="1.20.120.1910">
    <property type="entry name" value="Cysteine-tRNA ligase, C-terminal anti-codon recognition domain"/>
    <property type="match status" value="1"/>
</dbReference>
<dbReference type="EC" id="6.1.1.16" evidence="12"/>
<feature type="binding site" evidence="12">
    <location>
        <position position="209"/>
    </location>
    <ligand>
        <name>Zn(2+)</name>
        <dbReference type="ChEBI" id="CHEBI:29105"/>
    </ligand>
</feature>
<evidence type="ECO:0000259" key="13">
    <source>
        <dbReference type="SMART" id="SM00840"/>
    </source>
</evidence>
<dbReference type="SMART" id="SM00840">
    <property type="entry name" value="DALR_2"/>
    <property type="match status" value="1"/>
</dbReference>
<comment type="catalytic activity">
    <reaction evidence="11 12">
        <text>tRNA(Cys) + L-cysteine + ATP = L-cysteinyl-tRNA(Cys) + AMP + diphosphate</text>
        <dbReference type="Rhea" id="RHEA:17773"/>
        <dbReference type="Rhea" id="RHEA-COMP:9661"/>
        <dbReference type="Rhea" id="RHEA-COMP:9679"/>
        <dbReference type="ChEBI" id="CHEBI:30616"/>
        <dbReference type="ChEBI" id="CHEBI:33019"/>
        <dbReference type="ChEBI" id="CHEBI:35235"/>
        <dbReference type="ChEBI" id="CHEBI:78442"/>
        <dbReference type="ChEBI" id="CHEBI:78517"/>
        <dbReference type="ChEBI" id="CHEBI:456215"/>
        <dbReference type="EC" id="6.1.1.16"/>
    </reaction>
</comment>
<evidence type="ECO:0000256" key="3">
    <source>
        <dbReference type="ARBA" id="ARBA00022490"/>
    </source>
</evidence>
<evidence type="ECO:0000256" key="12">
    <source>
        <dbReference type="HAMAP-Rule" id="MF_00041"/>
    </source>
</evidence>
<reference evidence="14 15" key="1">
    <citation type="submission" date="2019-10" db="EMBL/GenBank/DDBJ databases">
        <title>Genome Sequences from Six Type Strain Members of the Archaeal Family Sulfolobaceae: Acidianus ambivalens, Acidianus infernus, Metallosphaera prunae, Stygiolobus azoricus, Sulfolobus metallicus, and Sulfurisphaera ohwakuensis.</title>
        <authorList>
            <person name="Counts J.A."/>
            <person name="Kelly R.M."/>
        </authorList>
    </citation>
    <scope>NUCLEOTIDE SEQUENCE [LARGE SCALE GENOMIC DNA]</scope>
    <source>
        <strain evidence="14 15">TA-1</strain>
    </source>
</reference>
<dbReference type="InterPro" id="IPR009080">
    <property type="entry name" value="tRNAsynth_Ia_anticodon-bd"/>
</dbReference>
<evidence type="ECO:0000256" key="1">
    <source>
        <dbReference type="ARBA" id="ARBA00004496"/>
    </source>
</evidence>
<sequence length="470" mass="55023">MLMQIRIYNTLGRKIQPLETVEPQTVKMYVCGPTVYDYLHIGHGRTFVSFDAMVRYLRLRGYNVIRVQNITDIDDKIIKKAQETGKDWTEIVDFYTKDYLNALTQLKIEIDQHPRVTYHIKEIINFIQKLIDKGHAYVAKSGSVYFDVDSFPSYGLLSGTKKEEWNQGEEFVKEKKNPYDFALWKAWKPGEPYWESPWGKGRPGWHIECSTMSMRYLGEEFDIHGGGIDLIFPHHENERAQSEALLGKQWVKYWVHVSYLTIKKEKMSKSLGNIIPLNEALKKWGPSVLRYWYLSSHYRSSLDFNEDSLDQARNALTRLKDAISIIRDIIKEGPKYYSKDEDIQIQRNIIELIKGFHAAMSEDFDTAKALSYIHEIVSLVFGKIQYSRDFMSAMLAFDALRQFNYVFGVMDEEFYPTYEMLSKVIDAVVEIRNQLRMKKMYDLSDQIRAILANAGVKVLDSKDKSTWRFE</sequence>
<dbReference type="PRINTS" id="PR00983">
    <property type="entry name" value="TRNASYNTHCYS"/>
</dbReference>
<dbReference type="PANTHER" id="PTHR10890">
    <property type="entry name" value="CYSTEINYL-TRNA SYNTHETASE"/>
    <property type="match status" value="1"/>
</dbReference>
<feature type="short sequence motif" description="'KMSKS' region" evidence="12">
    <location>
        <begin position="266"/>
        <end position="270"/>
    </location>
</feature>
<evidence type="ECO:0000256" key="11">
    <source>
        <dbReference type="ARBA" id="ARBA00047398"/>
    </source>
</evidence>
<dbReference type="GO" id="GO:0008270">
    <property type="term" value="F:zinc ion binding"/>
    <property type="evidence" value="ECO:0007669"/>
    <property type="project" value="UniProtKB-UniRule"/>
</dbReference>
<evidence type="ECO:0000256" key="9">
    <source>
        <dbReference type="ARBA" id="ARBA00022917"/>
    </source>
</evidence>
<dbReference type="Gene3D" id="3.40.50.620">
    <property type="entry name" value="HUPs"/>
    <property type="match status" value="1"/>
</dbReference>
<keyword evidence="3 12" id="KW-0963">Cytoplasm</keyword>
<evidence type="ECO:0000256" key="5">
    <source>
        <dbReference type="ARBA" id="ARBA00022723"/>
    </source>
</evidence>
<dbReference type="Pfam" id="PF09190">
    <property type="entry name" value="DALR_2"/>
    <property type="match status" value="1"/>
</dbReference>
<dbReference type="CDD" id="cd00672">
    <property type="entry name" value="CysRS_core"/>
    <property type="match status" value="1"/>
</dbReference>
<evidence type="ECO:0000256" key="2">
    <source>
        <dbReference type="ARBA" id="ARBA00005594"/>
    </source>
</evidence>
<organism evidence="14 15">
    <name type="scientific">Sulfurisphaera ohwakuensis</name>
    <dbReference type="NCBI Taxonomy" id="69656"/>
    <lineage>
        <taxon>Archaea</taxon>
        <taxon>Thermoproteota</taxon>
        <taxon>Thermoprotei</taxon>
        <taxon>Sulfolobales</taxon>
        <taxon>Sulfolobaceae</taxon>
        <taxon>Sulfurisphaera</taxon>
    </lineage>
</organism>
<proteinExistence type="inferred from homology"/>
<protein>
    <recommendedName>
        <fullName evidence="12">Cysteine--tRNA ligase</fullName>
        <ecNumber evidence="12">6.1.1.16</ecNumber>
    </recommendedName>
    <alternativeName>
        <fullName evidence="12">Cysteinyl-tRNA synthetase</fullName>
        <shortName evidence="12">CysRS</shortName>
    </alternativeName>
</protein>
<feature type="binding site" evidence="12">
    <location>
        <position position="269"/>
    </location>
    <ligand>
        <name>ATP</name>
        <dbReference type="ChEBI" id="CHEBI:30616"/>
    </ligand>
</feature>
<dbReference type="FunFam" id="3.40.50.620:FF:000068">
    <property type="entry name" value="Cysteine--tRNA ligase"/>
    <property type="match status" value="1"/>
</dbReference>
<keyword evidence="9 12" id="KW-0648">Protein biosynthesis</keyword>
<name>A0A650CKW2_SULOH</name>
<dbReference type="InterPro" id="IPR014729">
    <property type="entry name" value="Rossmann-like_a/b/a_fold"/>
</dbReference>
<dbReference type="GO" id="GO:0005524">
    <property type="term" value="F:ATP binding"/>
    <property type="evidence" value="ECO:0007669"/>
    <property type="project" value="UniProtKB-UniRule"/>
</dbReference>
<feature type="short sequence motif" description="'HIGH' region" evidence="12">
    <location>
        <begin position="33"/>
        <end position="43"/>
    </location>
</feature>
<dbReference type="InterPro" id="IPR032678">
    <property type="entry name" value="tRNA-synt_1_cat_dom"/>
</dbReference>
<evidence type="ECO:0000256" key="7">
    <source>
        <dbReference type="ARBA" id="ARBA00022833"/>
    </source>
</evidence>
<keyword evidence="10 12" id="KW-0030">Aminoacyl-tRNA synthetase</keyword>
<dbReference type="EMBL" id="CP045484">
    <property type="protein sequence ID" value="QGR18514.1"/>
    <property type="molecule type" value="Genomic_DNA"/>
</dbReference>
<dbReference type="SUPFAM" id="SSF47323">
    <property type="entry name" value="Anticodon-binding domain of a subclass of class I aminoacyl-tRNA synthetases"/>
    <property type="match status" value="1"/>
</dbReference>
<accession>A0A650CKW2</accession>
<gene>
    <name evidence="12" type="primary">cysS</name>
    <name evidence="14" type="ORF">D1869_12340</name>
</gene>
<dbReference type="HAMAP" id="MF_00041">
    <property type="entry name" value="Cys_tRNA_synth"/>
    <property type="match status" value="1"/>
</dbReference>
<dbReference type="PANTHER" id="PTHR10890:SF3">
    <property type="entry name" value="CYSTEINE--TRNA LIGASE, CYTOPLASMIC"/>
    <property type="match status" value="1"/>
</dbReference>
<keyword evidence="6 12" id="KW-0547">Nucleotide-binding</keyword>
<comment type="similarity">
    <text evidence="2 12">Belongs to the class-I aminoacyl-tRNA synthetase family.</text>
</comment>
<keyword evidence="7 12" id="KW-0862">Zinc</keyword>
<feature type="domain" description="Cysteinyl-tRNA synthetase class Ia DALR" evidence="13">
    <location>
        <begin position="355"/>
        <end position="414"/>
    </location>
</feature>
<dbReference type="GO" id="GO:0005737">
    <property type="term" value="C:cytoplasm"/>
    <property type="evidence" value="ECO:0007669"/>
    <property type="project" value="UniProtKB-SubCell"/>
</dbReference>
<dbReference type="NCBIfam" id="TIGR00435">
    <property type="entry name" value="cysS"/>
    <property type="match status" value="1"/>
</dbReference>
<evidence type="ECO:0000313" key="14">
    <source>
        <dbReference type="EMBL" id="QGR18514.1"/>
    </source>
</evidence>
<dbReference type="GO" id="GO:0004817">
    <property type="term" value="F:cysteine-tRNA ligase activity"/>
    <property type="evidence" value="ECO:0007669"/>
    <property type="project" value="UniProtKB-UniRule"/>
</dbReference>
<feature type="binding site" evidence="12">
    <location>
        <position position="234"/>
    </location>
    <ligand>
        <name>Zn(2+)</name>
        <dbReference type="ChEBI" id="CHEBI:29105"/>
    </ligand>
</feature>
<dbReference type="GO" id="GO:0006423">
    <property type="term" value="P:cysteinyl-tRNA aminoacylation"/>
    <property type="evidence" value="ECO:0007669"/>
    <property type="project" value="UniProtKB-UniRule"/>
</dbReference>
<keyword evidence="4 12" id="KW-0436">Ligase</keyword>
<comment type="cofactor">
    <cofactor evidence="12">
        <name>Zn(2+)</name>
        <dbReference type="ChEBI" id="CHEBI:29105"/>
    </cofactor>
    <text evidence="12">Binds 1 zinc ion per subunit.</text>
</comment>
<keyword evidence="15" id="KW-1185">Reference proteome</keyword>
<dbReference type="InterPro" id="IPR015803">
    <property type="entry name" value="Cys-tRNA-ligase"/>
</dbReference>
<evidence type="ECO:0000256" key="4">
    <source>
        <dbReference type="ARBA" id="ARBA00022598"/>
    </source>
</evidence>
<keyword evidence="5 12" id="KW-0479">Metal-binding</keyword>
<dbReference type="InterPro" id="IPR024909">
    <property type="entry name" value="Cys-tRNA/MSH_ligase"/>
</dbReference>